<proteinExistence type="predicted"/>
<organism evidence="1 2">
    <name type="scientific">Kipferlia bialata</name>
    <dbReference type="NCBI Taxonomy" id="797122"/>
    <lineage>
        <taxon>Eukaryota</taxon>
        <taxon>Metamonada</taxon>
        <taxon>Carpediemonas-like organisms</taxon>
        <taxon>Kipferlia</taxon>
    </lineage>
</organism>
<evidence type="ECO:0000313" key="1">
    <source>
        <dbReference type="EMBL" id="GIQ90949.1"/>
    </source>
</evidence>
<gene>
    <name evidence="1" type="ORF">KIPB_013961</name>
</gene>
<protein>
    <submittedName>
        <fullName evidence="1">Uncharacterized protein</fullName>
    </submittedName>
</protein>
<keyword evidence="2" id="KW-1185">Reference proteome</keyword>
<comment type="caution">
    <text evidence="1">The sequence shown here is derived from an EMBL/GenBank/DDBJ whole genome shotgun (WGS) entry which is preliminary data.</text>
</comment>
<reference evidence="1 2" key="1">
    <citation type="journal article" date="2018" name="PLoS ONE">
        <title>The draft genome of Kipferlia bialata reveals reductive genome evolution in fornicate parasites.</title>
        <authorList>
            <person name="Tanifuji G."/>
            <person name="Takabayashi S."/>
            <person name="Kume K."/>
            <person name="Takagi M."/>
            <person name="Nakayama T."/>
            <person name="Kamikawa R."/>
            <person name="Inagaki Y."/>
            <person name="Hashimoto T."/>
        </authorList>
    </citation>
    <scope>NUCLEOTIDE SEQUENCE [LARGE SCALE GENOMIC DNA]</scope>
    <source>
        <strain evidence="1">NY0173</strain>
    </source>
</reference>
<sequence>GLASGIQGVTPETYQGVPQVPPGHCVVQTINGVTRVYTGAEAQALLTQTHRAQQAQIQ</sequence>
<dbReference type="Proteomes" id="UP000265618">
    <property type="component" value="Unassembled WGS sequence"/>
</dbReference>
<dbReference type="AlphaFoldDB" id="A0A9K3DBP7"/>
<feature type="non-terminal residue" evidence="1">
    <location>
        <position position="58"/>
    </location>
</feature>
<evidence type="ECO:0000313" key="2">
    <source>
        <dbReference type="Proteomes" id="UP000265618"/>
    </source>
</evidence>
<dbReference type="EMBL" id="BDIP01006918">
    <property type="protein sequence ID" value="GIQ90949.1"/>
    <property type="molecule type" value="Genomic_DNA"/>
</dbReference>
<accession>A0A9K3DBP7</accession>
<name>A0A9K3DBP7_9EUKA</name>
<feature type="non-terminal residue" evidence="1">
    <location>
        <position position="1"/>
    </location>
</feature>